<keyword evidence="3 10" id="KW-0813">Transport</keyword>
<accession>A0A0F7SQU8</accession>
<dbReference type="PANTHER" id="PTHR45624">
    <property type="entry name" value="MITOCHONDRIAL BASIC AMINO ACIDS TRANSPORTER-RELATED"/>
    <property type="match status" value="1"/>
</dbReference>
<feature type="repeat" description="Solcar" evidence="9">
    <location>
        <begin position="1"/>
        <end position="90"/>
    </location>
</feature>
<evidence type="ECO:0000313" key="12">
    <source>
        <dbReference type="EMBL" id="CED84597.1"/>
    </source>
</evidence>
<keyword evidence="8 9" id="KW-0472">Membrane</keyword>
<reference evidence="12" key="1">
    <citation type="submission" date="2014-08" db="EMBL/GenBank/DDBJ databases">
        <authorList>
            <person name="Sharma Rahul"/>
            <person name="Thines Marco"/>
        </authorList>
    </citation>
    <scope>NUCLEOTIDE SEQUENCE</scope>
</reference>
<dbReference type="InterPro" id="IPR018108">
    <property type="entry name" value="MCP_transmembrane"/>
</dbReference>
<feature type="transmembrane region" description="Helical" evidence="11">
    <location>
        <begin position="213"/>
        <end position="234"/>
    </location>
</feature>
<dbReference type="Gene3D" id="1.50.40.10">
    <property type="entry name" value="Mitochondrial carrier domain"/>
    <property type="match status" value="2"/>
</dbReference>
<evidence type="ECO:0000256" key="6">
    <source>
        <dbReference type="ARBA" id="ARBA00022989"/>
    </source>
</evidence>
<dbReference type="SUPFAM" id="SSF103506">
    <property type="entry name" value="Mitochondrial carrier"/>
    <property type="match status" value="1"/>
</dbReference>
<proteinExistence type="inferred from homology"/>
<sequence>MIGLIVVPIDGSIVRLRANYAPRGLALSEIETEAGDPRVGPAVRKVWGMISRVRRLEGWKGLYKGFLPFIFNSVLISVFSVAFVEGSSTVSPKGTYQVPEAGGVKMTLFGIALTLVGIPMTVLINRSIVTPHLLPWSPKKAAKIILTPYERSKPWIIFLTPGLLAATAIHVLYIVVVSKTVRSFVVPELANGIFKNPSSSRDGPFATIRTGRLFVFLIFQALSVLVLCPLEVIACRLSVQRQNAEGEQSTGEIPSTYAAKDEDVITLRGEEEPYNGLIDAAMTIYQEEGAGRLYTAWIVTLFGALFGALFA</sequence>
<keyword evidence="5" id="KW-0677">Repeat</keyword>
<dbReference type="EMBL" id="LN483166">
    <property type="protein sequence ID" value="CED84597.1"/>
    <property type="molecule type" value="Genomic_DNA"/>
</dbReference>
<dbReference type="InterPro" id="IPR050567">
    <property type="entry name" value="Mitochondrial_Carrier"/>
</dbReference>
<feature type="transmembrane region" description="Helical" evidence="11">
    <location>
        <begin position="104"/>
        <end position="124"/>
    </location>
</feature>
<dbReference type="AlphaFoldDB" id="A0A0F7SQU8"/>
<protein>
    <submittedName>
        <fullName evidence="12">Mitochondrial substrate/solute carrier</fullName>
    </submittedName>
</protein>
<dbReference type="PANTHER" id="PTHR45624:SF10">
    <property type="entry name" value="SLC (SOLUTE CARRIER) HOMOLOG"/>
    <property type="match status" value="1"/>
</dbReference>
<name>A0A0F7SQU8_PHARH</name>
<evidence type="ECO:0000256" key="11">
    <source>
        <dbReference type="SAM" id="Phobius"/>
    </source>
</evidence>
<dbReference type="InterPro" id="IPR023395">
    <property type="entry name" value="MCP_dom_sf"/>
</dbReference>
<dbReference type="GO" id="GO:0022857">
    <property type="term" value="F:transmembrane transporter activity"/>
    <property type="evidence" value="ECO:0007669"/>
    <property type="project" value="TreeGrafter"/>
</dbReference>
<evidence type="ECO:0000256" key="7">
    <source>
        <dbReference type="ARBA" id="ARBA00023128"/>
    </source>
</evidence>
<evidence type="ECO:0000256" key="5">
    <source>
        <dbReference type="ARBA" id="ARBA00022737"/>
    </source>
</evidence>
<evidence type="ECO:0000256" key="4">
    <source>
        <dbReference type="ARBA" id="ARBA00022692"/>
    </source>
</evidence>
<dbReference type="PROSITE" id="PS50920">
    <property type="entry name" value="SOLCAR"/>
    <property type="match status" value="1"/>
</dbReference>
<organism evidence="12">
    <name type="scientific">Phaffia rhodozyma</name>
    <name type="common">Yeast</name>
    <name type="synonym">Xanthophyllomyces dendrorhous</name>
    <dbReference type="NCBI Taxonomy" id="264483"/>
    <lineage>
        <taxon>Eukaryota</taxon>
        <taxon>Fungi</taxon>
        <taxon>Dikarya</taxon>
        <taxon>Basidiomycota</taxon>
        <taxon>Agaricomycotina</taxon>
        <taxon>Tremellomycetes</taxon>
        <taxon>Cystofilobasidiales</taxon>
        <taxon>Mrakiaceae</taxon>
        <taxon>Phaffia</taxon>
    </lineage>
</organism>
<comment type="similarity">
    <text evidence="2 10">Belongs to the mitochondrial carrier (TC 2.A.29) family.</text>
</comment>
<keyword evidence="6 11" id="KW-1133">Transmembrane helix</keyword>
<comment type="subcellular location">
    <subcellularLocation>
        <location evidence="1">Mitochondrion membrane</location>
        <topology evidence="1">Multi-pass membrane protein</topology>
    </subcellularLocation>
</comment>
<keyword evidence="4 9" id="KW-0812">Transmembrane</keyword>
<feature type="transmembrane region" description="Helical" evidence="11">
    <location>
        <begin position="155"/>
        <end position="176"/>
    </location>
</feature>
<evidence type="ECO:0000256" key="1">
    <source>
        <dbReference type="ARBA" id="ARBA00004225"/>
    </source>
</evidence>
<evidence type="ECO:0000256" key="2">
    <source>
        <dbReference type="ARBA" id="ARBA00006375"/>
    </source>
</evidence>
<evidence type="ECO:0000256" key="8">
    <source>
        <dbReference type="ARBA" id="ARBA00023136"/>
    </source>
</evidence>
<feature type="transmembrane region" description="Helical" evidence="11">
    <location>
        <begin position="293"/>
        <end position="310"/>
    </location>
</feature>
<evidence type="ECO:0000256" key="3">
    <source>
        <dbReference type="ARBA" id="ARBA00022448"/>
    </source>
</evidence>
<feature type="transmembrane region" description="Helical" evidence="11">
    <location>
        <begin position="62"/>
        <end position="84"/>
    </location>
</feature>
<keyword evidence="7" id="KW-0496">Mitochondrion</keyword>
<dbReference type="GO" id="GO:0031966">
    <property type="term" value="C:mitochondrial membrane"/>
    <property type="evidence" value="ECO:0007669"/>
    <property type="project" value="UniProtKB-SubCell"/>
</dbReference>
<dbReference type="Pfam" id="PF00153">
    <property type="entry name" value="Mito_carr"/>
    <property type="match status" value="1"/>
</dbReference>
<evidence type="ECO:0000256" key="9">
    <source>
        <dbReference type="PROSITE-ProRule" id="PRU00282"/>
    </source>
</evidence>
<evidence type="ECO:0000256" key="10">
    <source>
        <dbReference type="RuleBase" id="RU000488"/>
    </source>
</evidence>